<proteinExistence type="predicted"/>
<evidence type="ECO:0000313" key="2">
    <source>
        <dbReference type="EMBL" id="JAG14932.1"/>
    </source>
</evidence>
<feature type="region of interest" description="Disordered" evidence="1">
    <location>
        <begin position="1"/>
        <end position="60"/>
    </location>
</feature>
<dbReference type="AlphaFoldDB" id="A0A0A9X2H8"/>
<gene>
    <name evidence="2" type="ORF">CM83_565</name>
</gene>
<protein>
    <submittedName>
        <fullName evidence="2">Uncharacterized protein</fullName>
    </submittedName>
</protein>
<accession>A0A0A9X2H8</accession>
<dbReference type="EMBL" id="GBHO01028672">
    <property type="protein sequence ID" value="JAG14932.1"/>
    <property type="molecule type" value="Transcribed_RNA"/>
</dbReference>
<feature type="compositionally biased region" description="Basic and acidic residues" evidence="1">
    <location>
        <begin position="45"/>
        <end position="60"/>
    </location>
</feature>
<reference evidence="2" key="2">
    <citation type="submission" date="2014-07" db="EMBL/GenBank/DDBJ databases">
        <authorList>
            <person name="Hull J."/>
        </authorList>
    </citation>
    <scope>NUCLEOTIDE SEQUENCE</scope>
</reference>
<feature type="non-terminal residue" evidence="2">
    <location>
        <position position="149"/>
    </location>
</feature>
<feature type="compositionally biased region" description="Polar residues" evidence="1">
    <location>
        <begin position="1"/>
        <end position="28"/>
    </location>
</feature>
<name>A0A0A9X2H8_LYGHE</name>
<organism evidence="2">
    <name type="scientific">Lygus hesperus</name>
    <name type="common">Western plant bug</name>
    <dbReference type="NCBI Taxonomy" id="30085"/>
    <lineage>
        <taxon>Eukaryota</taxon>
        <taxon>Metazoa</taxon>
        <taxon>Ecdysozoa</taxon>
        <taxon>Arthropoda</taxon>
        <taxon>Hexapoda</taxon>
        <taxon>Insecta</taxon>
        <taxon>Pterygota</taxon>
        <taxon>Neoptera</taxon>
        <taxon>Paraneoptera</taxon>
        <taxon>Hemiptera</taxon>
        <taxon>Heteroptera</taxon>
        <taxon>Panheteroptera</taxon>
        <taxon>Cimicomorpha</taxon>
        <taxon>Miridae</taxon>
        <taxon>Mirini</taxon>
        <taxon>Lygus</taxon>
    </lineage>
</organism>
<feature type="region of interest" description="Disordered" evidence="1">
    <location>
        <begin position="74"/>
        <end position="94"/>
    </location>
</feature>
<reference evidence="2" key="1">
    <citation type="journal article" date="2014" name="PLoS ONE">
        <title>Transcriptome-Based Identification of ABC Transporters in the Western Tarnished Plant Bug Lygus hesperus.</title>
        <authorList>
            <person name="Hull J.J."/>
            <person name="Chaney K."/>
            <person name="Geib S.M."/>
            <person name="Fabrick J.A."/>
            <person name="Brent C.S."/>
            <person name="Walsh D."/>
            <person name="Lavine L.C."/>
        </authorList>
    </citation>
    <scope>NUCLEOTIDE SEQUENCE</scope>
</reference>
<sequence length="149" mass="17145">MRITGESNTGNDQSLEANLPTPDSSTSDNAEDGMNHVNVKRKRKEKEENSEGEGKKSAKLMREEALQARIRGEPFMGFRRKDRKKSNIIIQDTPREARSLKPACKSARCLKSDLRKCHLVTETQRKQIFDAFWRMASWDEKKMFISSLV</sequence>
<evidence type="ECO:0000256" key="1">
    <source>
        <dbReference type="SAM" id="MobiDB-lite"/>
    </source>
</evidence>